<keyword evidence="2" id="KW-1185">Reference proteome</keyword>
<sequence length="185" mass="20554">MTTAPTFCKQHRIEMMMAQLCGSGINSGNSTFCCSTRNHGLGALASPELQLVALQAQDVHWNAEGNTDKFKKALDGRMHVQRRRTSAQTLRVKYLGCSIHKRDIKEPPRPLSGSLNHSTARRRPSYILHHDAGCMLWWRGTKKCSDNPAGRPHVMKAQGKRAQIGHPSVQIPEHGSLTVCYWGAS</sequence>
<name>A0A139HVT4_9PEZI</name>
<proteinExistence type="predicted"/>
<dbReference type="Proteomes" id="UP000070133">
    <property type="component" value="Unassembled WGS sequence"/>
</dbReference>
<evidence type="ECO:0000313" key="2">
    <source>
        <dbReference type="Proteomes" id="UP000070133"/>
    </source>
</evidence>
<accession>A0A139HVT4</accession>
<protein>
    <submittedName>
        <fullName evidence="1">Uncharacterized protein</fullName>
    </submittedName>
</protein>
<comment type="caution">
    <text evidence="1">The sequence shown here is derived from an EMBL/GenBank/DDBJ whole genome shotgun (WGS) entry which is preliminary data.</text>
</comment>
<reference evidence="1 2" key="1">
    <citation type="submission" date="2015-07" db="EMBL/GenBank/DDBJ databases">
        <title>Comparative genomics of the Sigatoka disease complex on banana suggests a link between parallel evolutionary changes in Pseudocercospora fijiensis and Pseudocercospora eumusae and increased virulence on the banana host.</title>
        <authorList>
            <person name="Chang T.-C."/>
            <person name="Salvucci A."/>
            <person name="Crous P.W."/>
            <person name="Stergiopoulos I."/>
        </authorList>
    </citation>
    <scope>NUCLEOTIDE SEQUENCE [LARGE SCALE GENOMIC DNA]</scope>
    <source>
        <strain evidence="1 2">CBS 114824</strain>
    </source>
</reference>
<organism evidence="1 2">
    <name type="scientific">Pseudocercospora eumusae</name>
    <dbReference type="NCBI Taxonomy" id="321146"/>
    <lineage>
        <taxon>Eukaryota</taxon>
        <taxon>Fungi</taxon>
        <taxon>Dikarya</taxon>
        <taxon>Ascomycota</taxon>
        <taxon>Pezizomycotina</taxon>
        <taxon>Dothideomycetes</taxon>
        <taxon>Dothideomycetidae</taxon>
        <taxon>Mycosphaerellales</taxon>
        <taxon>Mycosphaerellaceae</taxon>
        <taxon>Pseudocercospora</taxon>
    </lineage>
</organism>
<evidence type="ECO:0000313" key="1">
    <source>
        <dbReference type="EMBL" id="KXT06585.1"/>
    </source>
</evidence>
<gene>
    <name evidence="1" type="ORF">AC578_8587</name>
</gene>
<dbReference type="AlphaFoldDB" id="A0A139HVT4"/>
<dbReference type="EMBL" id="LFZN01000005">
    <property type="protein sequence ID" value="KXT06585.1"/>
    <property type="molecule type" value="Genomic_DNA"/>
</dbReference>